<protein>
    <recommendedName>
        <fullName evidence="2">Glycosyltransferase</fullName>
    </recommendedName>
</protein>
<organism evidence="1">
    <name type="scientific">viral metagenome</name>
    <dbReference type="NCBI Taxonomy" id="1070528"/>
    <lineage>
        <taxon>unclassified sequences</taxon>
        <taxon>metagenomes</taxon>
        <taxon>organismal metagenomes</taxon>
    </lineage>
</organism>
<proteinExistence type="predicted"/>
<dbReference type="AlphaFoldDB" id="A0A6C0B740"/>
<evidence type="ECO:0008006" key="2">
    <source>
        <dbReference type="Google" id="ProtNLM"/>
    </source>
</evidence>
<dbReference type="EMBL" id="MN739089">
    <property type="protein sequence ID" value="QHS87870.1"/>
    <property type="molecule type" value="Genomic_DNA"/>
</dbReference>
<reference evidence="1" key="1">
    <citation type="journal article" date="2020" name="Nature">
        <title>Giant virus diversity and host interactions through global metagenomics.</title>
        <authorList>
            <person name="Schulz F."/>
            <person name="Roux S."/>
            <person name="Paez-Espino D."/>
            <person name="Jungbluth S."/>
            <person name="Walsh D.A."/>
            <person name="Denef V.J."/>
            <person name="McMahon K.D."/>
            <person name="Konstantinidis K.T."/>
            <person name="Eloe-Fadrosh E.A."/>
            <person name="Kyrpides N.C."/>
            <person name="Woyke T."/>
        </authorList>
    </citation>
    <scope>NUCLEOTIDE SEQUENCE</scope>
    <source>
        <strain evidence="1">GVMAG-M-3300010158-13</strain>
    </source>
</reference>
<sequence length="243" mass="28497">MEIGAYLQCYKNPYATYKCLEQFRRFYPNGTVVLLSDNGYNYSNMAEFFNCIYIHCDENLWLTYRDVDSNGALVNSKKLVRRVYDAFEMINEEYIMWLEDDVIINGPIRDEFRYDINGYCPNKLETSILCKRYKNLDSNRTYRFSGHGGTVFHKSNTLSAFLRDDILNDVVVNWSKYALPVTIGQDYLFSILVTVNNGTIGPYNGHGERYNDRVEPSIIVQHQYKYWYGKPMPSELNHLISFS</sequence>
<name>A0A6C0B740_9ZZZZ</name>
<accession>A0A6C0B740</accession>
<evidence type="ECO:0000313" key="1">
    <source>
        <dbReference type="EMBL" id="QHS87870.1"/>
    </source>
</evidence>